<feature type="compositionally biased region" description="Pro residues" evidence="1">
    <location>
        <begin position="25"/>
        <end position="62"/>
    </location>
</feature>
<keyword evidence="2" id="KW-0418">Kinase</keyword>
<evidence type="ECO:0000313" key="2">
    <source>
        <dbReference type="EMBL" id="KAJ6832103.1"/>
    </source>
</evidence>
<dbReference type="AlphaFoldDB" id="A0AAX6GUA3"/>
<dbReference type="Proteomes" id="UP001140949">
    <property type="component" value="Unassembled WGS sequence"/>
</dbReference>
<comment type="caution">
    <text evidence="2">The sequence shown here is derived from an EMBL/GenBank/DDBJ whole genome shotgun (WGS) entry which is preliminary data.</text>
</comment>
<keyword evidence="2" id="KW-0675">Receptor</keyword>
<feature type="compositionally biased region" description="Polar residues" evidence="1">
    <location>
        <begin position="74"/>
        <end position="83"/>
    </location>
</feature>
<evidence type="ECO:0000256" key="1">
    <source>
        <dbReference type="SAM" id="MobiDB-lite"/>
    </source>
</evidence>
<reference evidence="2" key="2">
    <citation type="submission" date="2023-04" db="EMBL/GenBank/DDBJ databases">
        <authorList>
            <person name="Bruccoleri R.E."/>
            <person name="Oakeley E.J."/>
            <person name="Faust A.-M."/>
            <person name="Dessus-Babus S."/>
            <person name="Altorfer M."/>
            <person name="Burckhardt D."/>
            <person name="Oertli M."/>
            <person name="Naumann U."/>
            <person name="Petersen F."/>
            <person name="Wong J."/>
        </authorList>
    </citation>
    <scope>NUCLEOTIDE SEQUENCE</scope>
    <source>
        <strain evidence="2">GSM-AAB239-AS_SAM_17_03QT</strain>
        <tissue evidence="2">Leaf</tissue>
    </source>
</reference>
<sequence length="140" mass="14788">MASQSPTSIFFSSWPGLAADHWPPGRRPPPTSPPLSPSYSFPPPLQTTRPPPCNALPSPSPCPARAALARPRQRTQNNSSGQPGRTVRARAGVAVAAAGRRGPWPCTPMGARTPTNPHGPPPSSPARRIAYLCVYVEIPS</sequence>
<keyword evidence="2" id="KW-0808">Transferase</keyword>
<dbReference type="GO" id="GO:0016301">
    <property type="term" value="F:kinase activity"/>
    <property type="evidence" value="ECO:0007669"/>
    <property type="project" value="UniProtKB-KW"/>
</dbReference>
<reference evidence="2" key="1">
    <citation type="journal article" date="2023" name="GigaByte">
        <title>Genome assembly of the bearded iris, Iris pallida Lam.</title>
        <authorList>
            <person name="Bruccoleri R.E."/>
            <person name="Oakeley E.J."/>
            <person name="Faust A.M.E."/>
            <person name="Altorfer M."/>
            <person name="Dessus-Babus S."/>
            <person name="Burckhardt D."/>
            <person name="Oertli M."/>
            <person name="Naumann U."/>
            <person name="Petersen F."/>
            <person name="Wong J."/>
        </authorList>
    </citation>
    <scope>NUCLEOTIDE SEQUENCE</scope>
    <source>
        <strain evidence="2">GSM-AAB239-AS_SAM_17_03QT</strain>
    </source>
</reference>
<name>A0AAX6GUA3_IRIPA</name>
<proteinExistence type="predicted"/>
<accession>A0AAX6GUA3</accession>
<feature type="region of interest" description="Disordered" evidence="1">
    <location>
        <begin position="1"/>
        <end position="124"/>
    </location>
</feature>
<gene>
    <name evidence="2" type="ORF">M6B38_345570</name>
</gene>
<feature type="compositionally biased region" description="Low complexity" evidence="1">
    <location>
        <begin position="89"/>
        <end position="102"/>
    </location>
</feature>
<organism evidence="2 3">
    <name type="scientific">Iris pallida</name>
    <name type="common">Sweet iris</name>
    <dbReference type="NCBI Taxonomy" id="29817"/>
    <lineage>
        <taxon>Eukaryota</taxon>
        <taxon>Viridiplantae</taxon>
        <taxon>Streptophyta</taxon>
        <taxon>Embryophyta</taxon>
        <taxon>Tracheophyta</taxon>
        <taxon>Spermatophyta</taxon>
        <taxon>Magnoliopsida</taxon>
        <taxon>Liliopsida</taxon>
        <taxon>Asparagales</taxon>
        <taxon>Iridaceae</taxon>
        <taxon>Iridoideae</taxon>
        <taxon>Irideae</taxon>
        <taxon>Iris</taxon>
    </lineage>
</organism>
<keyword evidence="3" id="KW-1185">Reference proteome</keyword>
<feature type="compositionally biased region" description="Polar residues" evidence="1">
    <location>
        <begin position="1"/>
        <end position="11"/>
    </location>
</feature>
<evidence type="ECO:0000313" key="3">
    <source>
        <dbReference type="Proteomes" id="UP001140949"/>
    </source>
</evidence>
<protein>
    <submittedName>
        <fullName evidence="2">Proline-rich receptor-like protein kinase PERK12</fullName>
    </submittedName>
</protein>
<dbReference type="EMBL" id="JANAVB010016197">
    <property type="protein sequence ID" value="KAJ6832103.1"/>
    <property type="molecule type" value="Genomic_DNA"/>
</dbReference>